<dbReference type="GO" id="GO:0006040">
    <property type="term" value="P:amino sugar metabolic process"/>
    <property type="evidence" value="ECO:0007669"/>
    <property type="project" value="InterPro"/>
</dbReference>
<reference evidence="2 3" key="1">
    <citation type="journal article" date="2019" name="Microbiol. Resour. Announc.">
        <title>Complete Genome Sequences of Three Mycoplasma anserisalpingitis (Mycoplasma sp. 1220) Strains.</title>
        <authorList>
            <person name="Grozner D."/>
            <person name="Forro B."/>
            <person name="Kovacs A.B."/>
            <person name="Marton S."/>
            <person name="Banyai K."/>
            <person name="Kreizinger Z."/>
            <person name="Sulyok K.M."/>
            <person name="Gyuranecz M."/>
        </authorList>
    </citation>
    <scope>NUCLEOTIDE SEQUENCE [LARGE SCALE GENOMIC DNA]</scope>
    <source>
        <strain evidence="2 3">ATCC:BAA-2147</strain>
    </source>
</reference>
<keyword evidence="3" id="KW-1185">Reference proteome</keyword>
<dbReference type="HAMAP" id="MF_01270">
    <property type="entry name" value="AnhMurNAc_kinase"/>
    <property type="match status" value="1"/>
</dbReference>
<comment type="similarity">
    <text evidence="1">Belongs to the anhydro-N-acetylmuramic acid kinase family.</text>
</comment>
<dbReference type="Pfam" id="PF03702">
    <property type="entry name" value="AnmK"/>
    <property type="match status" value="1"/>
</dbReference>
<dbReference type="GO" id="GO:0097175">
    <property type="term" value="P:1,6-anhydro-N-acetyl-beta-muramic acid catabolic process"/>
    <property type="evidence" value="ECO:0007669"/>
    <property type="project" value="UniProtKB-UniRule"/>
</dbReference>
<protein>
    <recommendedName>
        <fullName evidence="1">Anhydro-N-acetylmuramic acid kinase</fullName>
        <ecNumber evidence="1">2.7.1.170</ecNumber>
    </recommendedName>
    <alternativeName>
        <fullName evidence="1">AnhMurNAc kinase</fullName>
    </alternativeName>
</protein>
<feature type="binding site" evidence="1">
    <location>
        <begin position="13"/>
        <end position="20"/>
    </location>
    <ligand>
        <name>ATP</name>
        <dbReference type="ChEBI" id="CHEBI:30616"/>
    </ligand>
</feature>
<dbReference type="Proteomes" id="UP000318927">
    <property type="component" value="Chromosome"/>
</dbReference>
<dbReference type="GO" id="GO:0016773">
    <property type="term" value="F:phosphotransferase activity, alcohol group as acceptor"/>
    <property type="evidence" value="ECO:0007669"/>
    <property type="project" value="UniProtKB-UniRule"/>
</dbReference>
<comment type="pathway">
    <text evidence="1">Cell wall biogenesis; peptidoglycan recycling.</text>
</comment>
<dbReference type="KEGG" id="mans:FRW55_03080"/>
<dbReference type="RefSeq" id="WP_146368679.1">
    <property type="nucleotide sequence ID" value="NZ_CP042295.1"/>
</dbReference>
<dbReference type="InterPro" id="IPR005338">
    <property type="entry name" value="Anhydro_N_Ac-Mur_kinase"/>
</dbReference>
<evidence type="ECO:0000313" key="2">
    <source>
        <dbReference type="EMBL" id="QDY87122.1"/>
    </source>
</evidence>
<keyword evidence="1" id="KW-0547">Nucleotide-binding</keyword>
<accession>A0A5B8J7Q9</accession>
<keyword evidence="1 2" id="KW-0808">Transferase</keyword>
<sequence length="374" mass="41983">MKNNIQAIGLMCGTSVDALDIAHVQIKENTKIKMNLLNFKMVPIPAELKAKIMKSFEENITSRFLCSLNFEIANFYAEQVNKFITENNLNKDDIKFIASHGQTIYHLIDASNSEAKSTLQLGDISVIAKKTQITTIGDFRPADMAVGGQGAPLVPKLDQILYKDKNKVRLFQNIGGMSNVSVIGEKELAFDNGPGNVLIDKCMKHFYNLDYDKDAKVALSGKVNNELLEYLKNDPYYEQKPPKSTGREKYSDSYFNTLINKFNYISPNDITTTITFFTAYIIAESYKKFIIEENKKYEVYVCGGGANNPFIVRSLQKLLKPIKVYDFGKLGITSDSKEAAQFALLGYLTYTKRNGNLKSSTGAYKEVILGKIAY</sequence>
<dbReference type="SUPFAM" id="SSF53067">
    <property type="entry name" value="Actin-like ATPase domain"/>
    <property type="match status" value="1"/>
</dbReference>
<dbReference type="EMBL" id="CP042295">
    <property type="protein sequence ID" value="QDY87122.1"/>
    <property type="molecule type" value="Genomic_DNA"/>
</dbReference>
<evidence type="ECO:0000256" key="1">
    <source>
        <dbReference type="HAMAP-Rule" id="MF_01270"/>
    </source>
</evidence>
<comment type="pathway">
    <text evidence="1">Amino-sugar metabolism; 1,6-anhydro-N-acetylmuramate degradation.</text>
</comment>
<dbReference type="CDD" id="cd24050">
    <property type="entry name" value="ASKHA_NBD_ANMK"/>
    <property type="match status" value="1"/>
</dbReference>
<comment type="catalytic activity">
    <reaction evidence="1">
        <text>1,6-anhydro-N-acetyl-beta-muramate + ATP + H2O = N-acetyl-D-muramate 6-phosphate + ADP + H(+)</text>
        <dbReference type="Rhea" id="RHEA:24952"/>
        <dbReference type="ChEBI" id="CHEBI:15377"/>
        <dbReference type="ChEBI" id="CHEBI:15378"/>
        <dbReference type="ChEBI" id="CHEBI:30616"/>
        <dbReference type="ChEBI" id="CHEBI:58690"/>
        <dbReference type="ChEBI" id="CHEBI:58722"/>
        <dbReference type="ChEBI" id="CHEBI:456216"/>
        <dbReference type="EC" id="2.7.1.170"/>
    </reaction>
</comment>
<gene>
    <name evidence="1" type="primary">anmK</name>
    <name evidence="2" type="ORF">FRW55_03080</name>
</gene>
<dbReference type="PANTHER" id="PTHR30605">
    <property type="entry name" value="ANHYDRO-N-ACETYLMURAMIC ACID KINASE"/>
    <property type="match status" value="1"/>
</dbReference>
<keyword evidence="1 2" id="KW-0418">Kinase</keyword>
<proteinExistence type="inferred from homology"/>
<evidence type="ECO:0000313" key="3">
    <source>
        <dbReference type="Proteomes" id="UP000318927"/>
    </source>
</evidence>
<dbReference type="OrthoDB" id="9763949at2"/>
<comment type="function">
    <text evidence="1">Catalyzes the specific phosphorylation of 1,6-anhydro-N-acetylmuramic acid (anhMurNAc) with the simultaneous cleavage of the 1,6-anhydro ring, generating MurNAc-6-P. Is required for the utilization of anhMurNAc either imported from the medium or derived from its own cell wall murein, and thus plays a role in cell wall recycling.</text>
</comment>
<keyword evidence="1" id="KW-0119">Carbohydrate metabolism</keyword>
<dbReference type="GO" id="GO:0009254">
    <property type="term" value="P:peptidoglycan turnover"/>
    <property type="evidence" value="ECO:0007669"/>
    <property type="project" value="UniProtKB-UniRule"/>
</dbReference>
<dbReference type="NCBIfam" id="NF007148">
    <property type="entry name" value="PRK09585.3-2"/>
    <property type="match status" value="1"/>
</dbReference>
<dbReference type="UniPathway" id="UPA00343"/>
<dbReference type="Gene3D" id="3.30.420.40">
    <property type="match status" value="2"/>
</dbReference>
<dbReference type="UniPathway" id="UPA00544"/>
<dbReference type="GO" id="GO:0005524">
    <property type="term" value="F:ATP binding"/>
    <property type="evidence" value="ECO:0007669"/>
    <property type="project" value="UniProtKB-UniRule"/>
</dbReference>
<dbReference type="InterPro" id="IPR043129">
    <property type="entry name" value="ATPase_NBD"/>
</dbReference>
<name>A0A5B8J7Q9_9MOLU</name>
<dbReference type="GO" id="GO:0016301">
    <property type="term" value="F:kinase activity"/>
    <property type="evidence" value="ECO:0007669"/>
    <property type="project" value="UniProtKB-KW"/>
</dbReference>
<dbReference type="PANTHER" id="PTHR30605:SF0">
    <property type="entry name" value="ANHYDRO-N-ACETYLMURAMIC ACID KINASE"/>
    <property type="match status" value="1"/>
</dbReference>
<dbReference type="AlphaFoldDB" id="A0A5B8J7Q9"/>
<keyword evidence="1" id="KW-0067">ATP-binding</keyword>
<organism evidence="2 3">
    <name type="scientific">Mycoplasma anserisalpingitidis</name>
    <dbReference type="NCBI Taxonomy" id="519450"/>
    <lineage>
        <taxon>Bacteria</taxon>
        <taxon>Bacillati</taxon>
        <taxon>Mycoplasmatota</taxon>
        <taxon>Mollicutes</taxon>
        <taxon>Mycoplasmataceae</taxon>
        <taxon>Mycoplasma</taxon>
    </lineage>
</organism>
<dbReference type="EC" id="2.7.1.170" evidence="1"/>